<comment type="caution">
    <text evidence="1">The sequence shown here is derived from an EMBL/GenBank/DDBJ whole genome shotgun (WGS) entry which is preliminary data.</text>
</comment>
<dbReference type="RefSeq" id="WP_036200643.1">
    <property type="nucleotide sequence ID" value="NZ_AVCY01000006.1"/>
</dbReference>
<reference evidence="1 2" key="1">
    <citation type="submission" date="2014-02" db="EMBL/GenBank/DDBJ databases">
        <title>Draft genome sequence of Lysinibacillus sinduriensis JCM 15800.</title>
        <authorList>
            <person name="Zhang F."/>
            <person name="Wang G."/>
            <person name="Zhang L."/>
        </authorList>
    </citation>
    <scope>NUCLEOTIDE SEQUENCE [LARGE SCALE GENOMIC DNA]</scope>
    <source>
        <strain evidence="1 2">JCM 15800</strain>
    </source>
</reference>
<organism evidence="1 2">
    <name type="scientific">Ureibacillus sinduriensis BLB-1 = JCM 15800</name>
    <dbReference type="NCBI Taxonomy" id="1384057"/>
    <lineage>
        <taxon>Bacteria</taxon>
        <taxon>Bacillati</taxon>
        <taxon>Bacillota</taxon>
        <taxon>Bacilli</taxon>
        <taxon>Bacillales</taxon>
        <taxon>Caryophanaceae</taxon>
        <taxon>Ureibacillus</taxon>
    </lineage>
</organism>
<protein>
    <submittedName>
        <fullName evidence="1">Uncharacterized protein</fullName>
    </submittedName>
</protein>
<dbReference type="OrthoDB" id="2628344at2"/>
<evidence type="ECO:0000313" key="1">
    <source>
        <dbReference type="EMBL" id="KGR75657.1"/>
    </source>
</evidence>
<sequence>MIIKIDFGDDFIQYISCSSKVGRKINCIQGDFIEWIFDEEKNIEYWALENGKRIHPNYDANALVEWLNNVRFKRGIAKAKLIRNPQLEVKKTVFY</sequence>
<dbReference type="Proteomes" id="UP000030408">
    <property type="component" value="Unassembled WGS sequence"/>
</dbReference>
<dbReference type="EMBL" id="JPVO01000050">
    <property type="protein sequence ID" value="KGR75657.1"/>
    <property type="molecule type" value="Genomic_DNA"/>
</dbReference>
<name>A0A0A3ILF0_9BACL</name>
<keyword evidence="2" id="KW-1185">Reference proteome</keyword>
<gene>
    <name evidence="1" type="ORF">CD33_11030</name>
</gene>
<dbReference type="AlphaFoldDB" id="A0A0A3ILF0"/>
<evidence type="ECO:0000313" key="2">
    <source>
        <dbReference type="Proteomes" id="UP000030408"/>
    </source>
</evidence>
<accession>A0A0A3ILF0</accession>
<proteinExistence type="predicted"/>